<name>A0ABV6ZZW6_9PROT</name>
<gene>
    <name evidence="1" type="ORF">ACFOOR_13270</name>
</gene>
<evidence type="ECO:0000313" key="2">
    <source>
        <dbReference type="Proteomes" id="UP001595379"/>
    </source>
</evidence>
<dbReference type="EMBL" id="JBHRSV010000028">
    <property type="protein sequence ID" value="MFC2927080.1"/>
    <property type="molecule type" value="Genomic_DNA"/>
</dbReference>
<dbReference type="Proteomes" id="UP001595379">
    <property type="component" value="Unassembled WGS sequence"/>
</dbReference>
<proteinExistence type="predicted"/>
<sequence>MLGFALALIATDPPAPACFHSRNEAEALLQLDEDAFDQDMEGGWRMIAGRHDGECMVAAAELILDYVARHNGALERGYLAHWHAGQMFGMAGEGERAVAQLQLSYRDGDETGMPAEIWNRYVDGTIAFFVNDRQALELARNSLPSGPHTNRDVLTGLLNCFGEPYRVAYNPACRTGAAE</sequence>
<dbReference type="RefSeq" id="WP_343163070.1">
    <property type="nucleotide sequence ID" value="NZ_JBHRSV010000028.1"/>
</dbReference>
<comment type="caution">
    <text evidence="1">The sequence shown here is derived from an EMBL/GenBank/DDBJ whole genome shotgun (WGS) entry which is preliminary data.</text>
</comment>
<accession>A0ABV6ZZW6</accession>
<evidence type="ECO:0000313" key="1">
    <source>
        <dbReference type="EMBL" id="MFC2927080.1"/>
    </source>
</evidence>
<organism evidence="1 2">
    <name type="scientific">Hyphobacterium vulgare</name>
    <dbReference type="NCBI Taxonomy" id="1736751"/>
    <lineage>
        <taxon>Bacteria</taxon>
        <taxon>Pseudomonadati</taxon>
        <taxon>Pseudomonadota</taxon>
        <taxon>Alphaproteobacteria</taxon>
        <taxon>Maricaulales</taxon>
        <taxon>Maricaulaceae</taxon>
        <taxon>Hyphobacterium</taxon>
    </lineage>
</organism>
<keyword evidence="2" id="KW-1185">Reference proteome</keyword>
<protein>
    <submittedName>
        <fullName evidence="1">Uncharacterized protein</fullName>
    </submittedName>
</protein>
<reference evidence="2" key="1">
    <citation type="journal article" date="2019" name="Int. J. Syst. Evol. Microbiol.">
        <title>The Global Catalogue of Microorganisms (GCM) 10K type strain sequencing project: providing services to taxonomists for standard genome sequencing and annotation.</title>
        <authorList>
            <consortium name="The Broad Institute Genomics Platform"/>
            <consortium name="The Broad Institute Genome Sequencing Center for Infectious Disease"/>
            <person name="Wu L."/>
            <person name="Ma J."/>
        </authorList>
    </citation>
    <scope>NUCLEOTIDE SEQUENCE [LARGE SCALE GENOMIC DNA]</scope>
    <source>
        <strain evidence="2">KCTC 52487</strain>
    </source>
</reference>